<name>A0A1M5YAL1_9BACT</name>
<dbReference type="STRING" id="1121409.SAMN02745124_03805"/>
<protein>
    <submittedName>
        <fullName evidence="9">Choline/glycine/proline betaine transport protein</fullName>
    </submittedName>
</protein>
<feature type="transmembrane region" description="Helical" evidence="8">
    <location>
        <begin position="326"/>
        <end position="346"/>
    </location>
</feature>
<dbReference type="GO" id="GO:0022857">
    <property type="term" value="F:transmembrane transporter activity"/>
    <property type="evidence" value="ECO:0007669"/>
    <property type="project" value="InterPro"/>
</dbReference>
<dbReference type="AlphaFoldDB" id="A0A1M5YAL1"/>
<feature type="transmembrane region" description="Helical" evidence="8">
    <location>
        <begin position="61"/>
        <end position="80"/>
    </location>
</feature>
<feature type="transmembrane region" description="Helical" evidence="8">
    <location>
        <begin position="100"/>
        <end position="121"/>
    </location>
</feature>
<evidence type="ECO:0000256" key="2">
    <source>
        <dbReference type="ARBA" id="ARBA00005658"/>
    </source>
</evidence>
<feature type="transmembrane region" description="Helical" evidence="8">
    <location>
        <begin position="196"/>
        <end position="218"/>
    </location>
</feature>
<dbReference type="Pfam" id="PF02028">
    <property type="entry name" value="BCCT"/>
    <property type="match status" value="1"/>
</dbReference>
<dbReference type="PANTHER" id="PTHR30047:SF7">
    <property type="entry name" value="HIGH-AFFINITY CHOLINE TRANSPORT PROTEIN"/>
    <property type="match status" value="1"/>
</dbReference>
<dbReference type="InterPro" id="IPR018093">
    <property type="entry name" value="BCCT_CS"/>
</dbReference>
<feature type="transmembrane region" description="Helical" evidence="8">
    <location>
        <begin position="408"/>
        <end position="427"/>
    </location>
</feature>
<feature type="transmembrane region" description="Helical" evidence="8">
    <location>
        <begin position="238"/>
        <end position="259"/>
    </location>
</feature>
<evidence type="ECO:0000256" key="8">
    <source>
        <dbReference type="SAM" id="Phobius"/>
    </source>
</evidence>
<feature type="transmembrane region" description="Helical" evidence="8">
    <location>
        <begin position="358"/>
        <end position="379"/>
    </location>
</feature>
<organism evidence="9 10">
    <name type="scientific">Desulfofustis glycolicus DSM 9705</name>
    <dbReference type="NCBI Taxonomy" id="1121409"/>
    <lineage>
        <taxon>Bacteria</taxon>
        <taxon>Pseudomonadati</taxon>
        <taxon>Thermodesulfobacteriota</taxon>
        <taxon>Desulfobulbia</taxon>
        <taxon>Desulfobulbales</taxon>
        <taxon>Desulfocapsaceae</taxon>
        <taxon>Desulfofustis</taxon>
    </lineage>
</organism>
<keyword evidence="6 8" id="KW-1133">Transmembrane helix</keyword>
<accession>A0A1M5YAL1</accession>
<dbReference type="GO" id="GO:0005886">
    <property type="term" value="C:plasma membrane"/>
    <property type="evidence" value="ECO:0007669"/>
    <property type="project" value="UniProtKB-SubCell"/>
</dbReference>
<dbReference type="OrthoDB" id="9775735at2"/>
<feature type="transmembrane region" description="Helical" evidence="8">
    <location>
        <begin position="21"/>
        <end position="41"/>
    </location>
</feature>
<keyword evidence="7 8" id="KW-0472">Membrane</keyword>
<comment type="similarity">
    <text evidence="2">Belongs to the BCCT transporter (TC 2.A.15) family.</text>
</comment>
<evidence type="ECO:0000313" key="9">
    <source>
        <dbReference type="EMBL" id="SHI09120.1"/>
    </source>
</evidence>
<dbReference type="PANTHER" id="PTHR30047">
    <property type="entry name" value="HIGH-AFFINITY CHOLINE TRANSPORT PROTEIN-RELATED"/>
    <property type="match status" value="1"/>
</dbReference>
<evidence type="ECO:0000256" key="7">
    <source>
        <dbReference type="ARBA" id="ARBA00023136"/>
    </source>
</evidence>
<dbReference type="Proteomes" id="UP000184139">
    <property type="component" value="Unassembled WGS sequence"/>
</dbReference>
<feature type="transmembrane region" description="Helical" evidence="8">
    <location>
        <begin position="454"/>
        <end position="473"/>
    </location>
</feature>
<keyword evidence="10" id="KW-1185">Reference proteome</keyword>
<evidence type="ECO:0000313" key="10">
    <source>
        <dbReference type="Proteomes" id="UP000184139"/>
    </source>
</evidence>
<feature type="transmembrane region" description="Helical" evidence="8">
    <location>
        <begin position="271"/>
        <end position="291"/>
    </location>
</feature>
<dbReference type="RefSeq" id="WP_073378611.1">
    <property type="nucleotide sequence ID" value="NZ_FQXS01000031.1"/>
</dbReference>
<evidence type="ECO:0000256" key="4">
    <source>
        <dbReference type="ARBA" id="ARBA00022475"/>
    </source>
</evidence>
<proteinExistence type="inferred from homology"/>
<evidence type="ECO:0000256" key="5">
    <source>
        <dbReference type="ARBA" id="ARBA00022692"/>
    </source>
</evidence>
<dbReference type="PROSITE" id="PS01303">
    <property type="entry name" value="BCCT"/>
    <property type="match status" value="1"/>
</dbReference>
<evidence type="ECO:0000256" key="1">
    <source>
        <dbReference type="ARBA" id="ARBA00004651"/>
    </source>
</evidence>
<keyword evidence="4" id="KW-1003">Cell membrane</keyword>
<evidence type="ECO:0000256" key="6">
    <source>
        <dbReference type="ARBA" id="ARBA00022989"/>
    </source>
</evidence>
<gene>
    <name evidence="9" type="ORF">SAMN02745124_03805</name>
</gene>
<reference evidence="9 10" key="1">
    <citation type="submission" date="2016-11" db="EMBL/GenBank/DDBJ databases">
        <authorList>
            <person name="Jaros S."/>
            <person name="Januszkiewicz K."/>
            <person name="Wedrychowicz H."/>
        </authorList>
    </citation>
    <scope>NUCLEOTIDE SEQUENCE [LARGE SCALE GENOMIC DNA]</scope>
    <source>
        <strain evidence="9 10">DSM 9705</strain>
    </source>
</reference>
<keyword evidence="5 8" id="KW-0812">Transmembrane</keyword>
<sequence length="540" mass="59301">MENNTPVQPENRSWFHLDVHPYVFFISAGLILLFVAMTLIFQAKVDNFFSTLQTLIGTYTGWFFVWTMNIILVYVISLLLGRFSGIRLGGAEATPEFTTLGWFSMLFSAGMGIGLLFYGVAEPMFHFVASPLVEPGTAEAARVAMDLSFLHWGLHPWAIYAIVGLSLAFFSFNKGLPLSIRSVFYPLLGEKIYGPIGNLIDIMATVATLFGVATSLGLGVQQVNAGLNHLFGVPQSTLIQVLLIGGITAIATWSVVRGISAGIKLLSQINVYLAGGLMLFVLLLGPTLFIMKALMENIGFYLQNLPQLATWNETYEATDWQQSWTIFYWGWWISWSPFVGMFIARVSYGRTIGEFIKGVLLVPTFITFAWITVFGNSAINLEMFGAGGIARAVQENVPVSLFKLLEHYPLQSLTSILAIVVVVTFFVTSSDSGSLVIDIITAGGNPDPPVLQRLFWAILEGVVAAVLLIGGGLVALQTAAITTGLPFSLVLLGMCFALHKGLAEYKEGQSFELNIGDTKTRELRPRPSVKLPTFGRRRFW</sequence>
<evidence type="ECO:0000256" key="3">
    <source>
        <dbReference type="ARBA" id="ARBA00022448"/>
    </source>
</evidence>
<dbReference type="EMBL" id="FQXS01000031">
    <property type="protein sequence ID" value="SHI09120.1"/>
    <property type="molecule type" value="Genomic_DNA"/>
</dbReference>
<dbReference type="InterPro" id="IPR000060">
    <property type="entry name" value="BCCT_transptr"/>
</dbReference>
<comment type="subcellular location">
    <subcellularLocation>
        <location evidence="1">Cell membrane</location>
        <topology evidence="1">Multi-pass membrane protein</topology>
    </subcellularLocation>
</comment>
<feature type="transmembrane region" description="Helical" evidence="8">
    <location>
        <begin position="157"/>
        <end position="176"/>
    </location>
</feature>
<keyword evidence="3" id="KW-0813">Transport</keyword>
<dbReference type="NCBIfam" id="TIGR00842">
    <property type="entry name" value="bcct"/>
    <property type="match status" value="1"/>
</dbReference>
<feature type="transmembrane region" description="Helical" evidence="8">
    <location>
        <begin position="479"/>
        <end position="498"/>
    </location>
</feature>